<dbReference type="PANTHER" id="PTHR44591">
    <property type="entry name" value="STRESS RESPONSE REGULATOR PROTEIN 1"/>
    <property type="match status" value="1"/>
</dbReference>
<comment type="caution">
    <text evidence="4">The sequence shown here is derived from an EMBL/GenBank/DDBJ whole genome shotgun (WGS) entry which is preliminary data.</text>
</comment>
<protein>
    <recommendedName>
        <fullName evidence="3">Response regulatory domain-containing protein</fullName>
    </recommendedName>
</protein>
<keyword evidence="5" id="KW-1185">Reference proteome</keyword>
<gene>
    <name evidence="4" type="ORF">GCM10022210_42940</name>
</gene>
<dbReference type="Pfam" id="PF00072">
    <property type="entry name" value="Response_reg"/>
    <property type="match status" value="1"/>
</dbReference>
<sequence length="121" mass="13187">MSKKIFVVEDDVDLSEAIQMILQGEGYTAVASFDKNSIKGVILHMPDMVLVDNKLKDGFGSELCATIKKHPLTSHIPVIMISGYADIADIAKACGADAWLSKPFELTELIRVVAHHLKHAA</sequence>
<evidence type="ECO:0000313" key="4">
    <source>
        <dbReference type="EMBL" id="GAA3985986.1"/>
    </source>
</evidence>
<evidence type="ECO:0000259" key="3">
    <source>
        <dbReference type="PROSITE" id="PS50110"/>
    </source>
</evidence>
<dbReference type="PANTHER" id="PTHR44591:SF3">
    <property type="entry name" value="RESPONSE REGULATORY DOMAIN-CONTAINING PROTEIN"/>
    <property type="match status" value="1"/>
</dbReference>
<proteinExistence type="predicted"/>
<evidence type="ECO:0000256" key="2">
    <source>
        <dbReference type="PROSITE-ProRule" id="PRU00169"/>
    </source>
</evidence>
<evidence type="ECO:0000256" key="1">
    <source>
        <dbReference type="ARBA" id="ARBA00022553"/>
    </source>
</evidence>
<dbReference type="SUPFAM" id="SSF52172">
    <property type="entry name" value="CheY-like"/>
    <property type="match status" value="1"/>
</dbReference>
<dbReference type="InterPro" id="IPR001789">
    <property type="entry name" value="Sig_transdc_resp-reg_receiver"/>
</dbReference>
<dbReference type="Gene3D" id="3.40.50.2300">
    <property type="match status" value="1"/>
</dbReference>
<dbReference type="Proteomes" id="UP001500742">
    <property type="component" value="Unassembled WGS sequence"/>
</dbReference>
<dbReference type="InterPro" id="IPR011006">
    <property type="entry name" value="CheY-like_superfamily"/>
</dbReference>
<evidence type="ECO:0000313" key="5">
    <source>
        <dbReference type="Proteomes" id="UP001500742"/>
    </source>
</evidence>
<dbReference type="RefSeq" id="WP_259089316.1">
    <property type="nucleotide sequence ID" value="NZ_BAAAZC010000029.1"/>
</dbReference>
<dbReference type="InterPro" id="IPR050595">
    <property type="entry name" value="Bact_response_regulator"/>
</dbReference>
<dbReference type="SMART" id="SM00448">
    <property type="entry name" value="REC"/>
    <property type="match status" value="1"/>
</dbReference>
<keyword evidence="1 2" id="KW-0597">Phosphoprotein</keyword>
<accession>A0ABP7QPN8</accession>
<dbReference type="EMBL" id="BAAAZC010000029">
    <property type="protein sequence ID" value="GAA3985986.1"/>
    <property type="molecule type" value="Genomic_DNA"/>
</dbReference>
<name>A0ABP7QPN8_9SPHI</name>
<dbReference type="PROSITE" id="PS50110">
    <property type="entry name" value="RESPONSE_REGULATORY"/>
    <property type="match status" value="1"/>
</dbReference>
<feature type="modified residue" description="4-aspartylphosphate" evidence="2">
    <location>
        <position position="52"/>
    </location>
</feature>
<organism evidence="4 5">
    <name type="scientific">Mucilaginibacter dorajii</name>
    <dbReference type="NCBI Taxonomy" id="692994"/>
    <lineage>
        <taxon>Bacteria</taxon>
        <taxon>Pseudomonadati</taxon>
        <taxon>Bacteroidota</taxon>
        <taxon>Sphingobacteriia</taxon>
        <taxon>Sphingobacteriales</taxon>
        <taxon>Sphingobacteriaceae</taxon>
        <taxon>Mucilaginibacter</taxon>
    </lineage>
</organism>
<reference evidence="5" key="1">
    <citation type="journal article" date="2019" name="Int. J. Syst. Evol. Microbiol.">
        <title>The Global Catalogue of Microorganisms (GCM) 10K type strain sequencing project: providing services to taxonomists for standard genome sequencing and annotation.</title>
        <authorList>
            <consortium name="The Broad Institute Genomics Platform"/>
            <consortium name="The Broad Institute Genome Sequencing Center for Infectious Disease"/>
            <person name="Wu L."/>
            <person name="Ma J."/>
        </authorList>
    </citation>
    <scope>NUCLEOTIDE SEQUENCE [LARGE SCALE GENOMIC DNA]</scope>
    <source>
        <strain evidence="5">JCM 16601</strain>
    </source>
</reference>
<feature type="domain" description="Response regulatory" evidence="3">
    <location>
        <begin position="4"/>
        <end position="117"/>
    </location>
</feature>